<organism evidence="1 2">
    <name type="scientific">Crocosphaera subtropica (strain ATCC 51142 / BH68)</name>
    <name type="common">Cyanothece sp. (strain ATCC 51142)</name>
    <dbReference type="NCBI Taxonomy" id="43989"/>
    <lineage>
        <taxon>Bacteria</taxon>
        <taxon>Bacillati</taxon>
        <taxon>Cyanobacteriota</taxon>
        <taxon>Cyanophyceae</taxon>
        <taxon>Oscillatoriophycideae</taxon>
        <taxon>Chroococcales</taxon>
        <taxon>Aphanothecaceae</taxon>
        <taxon>Crocosphaera</taxon>
        <taxon>Crocosphaera subtropica</taxon>
    </lineage>
</organism>
<sequence>MIYFLLFFDLLYLFYQLIDDEKIEVAVSYNGIIATKSNTPLQGKNCYE</sequence>
<gene>
    <name evidence="1" type="ordered locus">cce_3940</name>
</gene>
<keyword evidence="2" id="KW-1185">Reference proteome</keyword>
<dbReference type="HOGENOM" id="CLU_3151892_0_0_3"/>
<accession>B1WPX3</accession>
<evidence type="ECO:0000313" key="1">
    <source>
        <dbReference type="EMBL" id="ACB53288.1"/>
    </source>
</evidence>
<dbReference type="KEGG" id="cyt:cce_3940"/>
<protein>
    <submittedName>
        <fullName evidence="1">Uncharacterized protein</fullName>
    </submittedName>
</protein>
<proteinExistence type="predicted"/>
<evidence type="ECO:0000313" key="2">
    <source>
        <dbReference type="Proteomes" id="UP000001203"/>
    </source>
</evidence>
<dbReference type="AlphaFoldDB" id="B1WPX3"/>
<reference evidence="1 2" key="1">
    <citation type="journal article" date="2008" name="Proc. Natl. Acad. Sci. U.S.A.">
        <title>The genome of Cyanothece 51142, a unicellular diazotrophic cyanobacterium important in the marine nitrogen cycle.</title>
        <authorList>
            <person name="Welsh E.A."/>
            <person name="Liberton M."/>
            <person name="Stoeckel J."/>
            <person name="Loh T."/>
            <person name="Elvitigala T."/>
            <person name="Wang C."/>
            <person name="Wollam A."/>
            <person name="Fulton R.S."/>
            <person name="Clifton S.W."/>
            <person name="Jacobs J.M."/>
            <person name="Aurora R."/>
            <person name="Ghosh B.K."/>
            <person name="Sherman L.A."/>
            <person name="Smith R.D."/>
            <person name="Wilson R.K."/>
            <person name="Pakrasi H.B."/>
        </authorList>
    </citation>
    <scope>NUCLEOTIDE SEQUENCE [LARGE SCALE GENOMIC DNA]</scope>
    <source>
        <strain evidence="2">ATCC 51142 / BH68</strain>
    </source>
</reference>
<dbReference type="STRING" id="43989.cce_3940"/>
<name>B1WPX3_CROS5</name>
<dbReference type="Proteomes" id="UP000001203">
    <property type="component" value="Chromosome circular"/>
</dbReference>
<dbReference type="EMBL" id="CP000806">
    <property type="protein sequence ID" value="ACB53288.1"/>
    <property type="molecule type" value="Genomic_DNA"/>
</dbReference>